<dbReference type="RefSeq" id="WP_047854668.1">
    <property type="nucleotide sequence ID" value="NZ_CP011509.1"/>
</dbReference>
<evidence type="ECO:0008006" key="5">
    <source>
        <dbReference type="Google" id="ProtNLM"/>
    </source>
</evidence>
<gene>
    <name evidence="1" type="ORF">AA314_01243</name>
    <name evidence="2" type="ORF">ATI61_109193</name>
</gene>
<accession>A0AAC8Q2I5</accession>
<reference evidence="1 3" key="1">
    <citation type="submission" date="2015-05" db="EMBL/GenBank/DDBJ databases">
        <title>Genome assembly of Archangium gephyra DSM 2261.</title>
        <authorList>
            <person name="Sharma G."/>
            <person name="Subramanian S."/>
        </authorList>
    </citation>
    <scope>NUCLEOTIDE SEQUENCE [LARGE SCALE GENOMIC DNA]</scope>
    <source>
        <strain evidence="1 3">DSM 2261</strain>
    </source>
</reference>
<dbReference type="Proteomes" id="UP000035579">
    <property type="component" value="Chromosome"/>
</dbReference>
<organism evidence="1 3">
    <name type="scientific">Archangium gephyra</name>
    <dbReference type="NCBI Taxonomy" id="48"/>
    <lineage>
        <taxon>Bacteria</taxon>
        <taxon>Pseudomonadati</taxon>
        <taxon>Myxococcota</taxon>
        <taxon>Myxococcia</taxon>
        <taxon>Myxococcales</taxon>
        <taxon>Cystobacterineae</taxon>
        <taxon>Archangiaceae</taxon>
        <taxon>Archangium</taxon>
    </lineage>
</organism>
<dbReference type="KEGG" id="age:AA314_01243"/>
<evidence type="ECO:0000313" key="1">
    <source>
        <dbReference type="EMBL" id="AKI99616.1"/>
    </source>
</evidence>
<evidence type="ECO:0000313" key="2">
    <source>
        <dbReference type="EMBL" id="REG27852.1"/>
    </source>
</evidence>
<name>A0AAC8Q2I5_9BACT</name>
<sequence length="159" mass="18107">MASPPSPTASGFTFDDSLWPLLLIHFTGSPTTAELETYLAKRLEYMQRNEPHVLLYDTRNARMLSHAQTQRHVQWMKEHDALRRKTVMASVVVITSPALRLTASAVLHFWPAKTPYFFCANLSEGVRWAADWLQKAGHHVQANLVRQRYASHPGRPPGF</sequence>
<evidence type="ECO:0000313" key="4">
    <source>
        <dbReference type="Proteomes" id="UP000256345"/>
    </source>
</evidence>
<reference evidence="2 4" key="2">
    <citation type="submission" date="2018-08" db="EMBL/GenBank/DDBJ databases">
        <title>Genomic Encyclopedia of Archaeal and Bacterial Type Strains, Phase II (KMG-II): from individual species to whole genera.</title>
        <authorList>
            <person name="Goeker M."/>
        </authorList>
    </citation>
    <scope>NUCLEOTIDE SEQUENCE [LARGE SCALE GENOMIC DNA]</scope>
    <source>
        <strain evidence="2 4">DSM 2261</strain>
    </source>
</reference>
<dbReference type="EMBL" id="CP011509">
    <property type="protein sequence ID" value="AKI99616.1"/>
    <property type="molecule type" value="Genomic_DNA"/>
</dbReference>
<evidence type="ECO:0000313" key="3">
    <source>
        <dbReference type="Proteomes" id="UP000035579"/>
    </source>
</evidence>
<dbReference type="EMBL" id="QUMU01000009">
    <property type="protein sequence ID" value="REG27852.1"/>
    <property type="molecule type" value="Genomic_DNA"/>
</dbReference>
<dbReference type="AlphaFoldDB" id="A0AAC8Q2I5"/>
<keyword evidence="4" id="KW-1185">Reference proteome</keyword>
<dbReference type="Proteomes" id="UP000256345">
    <property type="component" value="Unassembled WGS sequence"/>
</dbReference>
<protein>
    <recommendedName>
        <fullName evidence="5">STAS/SEC14 domain-containing protein</fullName>
    </recommendedName>
</protein>
<proteinExistence type="predicted"/>